<evidence type="ECO:0000313" key="3">
    <source>
        <dbReference type="EMBL" id="QKM63717.1"/>
    </source>
</evidence>
<dbReference type="InterPro" id="IPR009936">
    <property type="entry name" value="DUF1468"/>
</dbReference>
<dbReference type="AlphaFoldDB" id="A0A6M9PXL4"/>
<feature type="transmembrane region" description="Helical" evidence="1">
    <location>
        <begin position="121"/>
        <end position="144"/>
    </location>
</feature>
<dbReference type="RefSeq" id="WP_173943396.1">
    <property type="nucleotide sequence ID" value="NZ_CBCSCD010000002.1"/>
</dbReference>
<dbReference type="EMBL" id="CP028941">
    <property type="protein sequence ID" value="QKM63717.1"/>
    <property type="molecule type" value="Genomic_DNA"/>
</dbReference>
<organism evidence="3 4">
    <name type="scientific">Polynucleobacter antarcticus</name>
    <dbReference type="NCBI Taxonomy" id="1743162"/>
    <lineage>
        <taxon>Bacteria</taxon>
        <taxon>Pseudomonadati</taxon>
        <taxon>Pseudomonadota</taxon>
        <taxon>Betaproteobacteria</taxon>
        <taxon>Burkholderiales</taxon>
        <taxon>Burkholderiaceae</taxon>
        <taxon>Polynucleobacter</taxon>
    </lineage>
</organism>
<sequence>MKIRNQKDFGAGIFYIVVGLFFAIVATQYKMGTAAKMGPGYFPFYLGALMVLLGLLILIKSLGAKAMIDDLPPFNWKVIGIITGSISLFGVLLPTMGFLVAIFVLVFVSSTASKEFSWKSAVINSIVLIVFTYSVFIIGLKLSFPVLPFFFE</sequence>
<feature type="transmembrane region" description="Helical" evidence="1">
    <location>
        <begin position="12"/>
        <end position="29"/>
    </location>
</feature>
<dbReference type="Proteomes" id="UP000500806">
    <property type="component" value="Chromosome"/>
</dbReference>
<evidence type="ECO:0000259" key="2">
    <source>
        <dbReference type="Pfam" id="PF07331"/>
    </source>
</evidence>
<keyword evidence="1" id="KW-1133">Transmembrane helix</keyword>
<evidence type="ECO:0000313" key="4">
    <source>
        <dbReference type="Proteomes" id="UP000500806"/>
    </source>
</evidence>
<keyword evidence="4" id="KW-1185">Reference proteome</keyword>
<accession>A0A6M9PXL4</accession>
<evidence type="ECO:0000256" key="1">
    <source>
        <dbReference type="SAM" id="Phobius"/>
    </source>
</evidence>
<feature type="transmembrane region" description="Helical" evidence="1">
    <location>
        <begin position="41"/>
        <end position="59"/>
    </location>
</feature>
<proteinExistence type="predicted"/>
<feature type="domain" description="DUF1468" evidence="2">
    <location>
        <begin position="11"/>
        <end position="145"/>
    </location>
</feature>
<feature type="transmembrane region" description="Helical" evidence="1">
    <location>
        <begin position="79"/>
        <end position="109"/>
    </location>
</feature>
<reference evidence="3 4" key="1">
    <citation type="submission" date="2018-04" db="EMBL/GenBank/DDBJ databases">
        <title>Polynucleobacter sp. LimPoW16 genome.</title>
        <authorList>
            <person name="Hahn M.W."/>
        </authorList>
    </citation>
    <scope>NUCLEOTIDE SEQUENCE [LARGE SCALE GENOMIC DNA]</scope>
    <source>
        <strain evidence="3 4">LimPoW16</strain>
    </source>
</reference>
<keyword evidence="1" id="KW-0472">Membrane</keyword>
<protein>
    <recommendedName>
        <fullName evidence="2">DUF1468 domain-containing protein</fullName>
    </recommendedName>
</protein>
<dbReference type="KEGG" id="pani:DCO16_09355"/>
<gene>
    <name evidence="3" type="ORF">DCO16_09355</name>
</gene>
<dbReference type="Pfam" id="PF07331">
    <property type="entry name" value="TctB"/>
    <property type="match status" value="1"/>
</dbReference>
<keyword evidence="1" id="KW-0812">Transmembrane</keyword>
<name>A0A6M9PXL4_9BURK</name>